<feature type="region of interest" description="Disordered" evidence="1">
    <location>
        <begin position="1"/>
        <end position="60"/>
    </location>
</feature>
<evidence type="ECO:0000313" key="2">
    <source>
        <dbReference type="EMBL" id="KAK7025869.1"/>
    </source>
</evidence>
<feature type="compositionally biased region" description="Polar residues" evidence="1">
    <location>
        <begin position="1"/>
        <end position="18"/>
    </location>
</feature>
<dbReference type="AlphaFoldDB" id="A0AAW0BHM4"/>
<feature type="compositionally biased region" description="Polar residues" evidence="1">
    <location>
        <begin position="137"/>
        <end position="147"/>
    </location>
</feature>
<reference evidence="2 3" key="1">
    <citation type="journal article" date="2024" name="J Genomics">
        <title>Draft genome sequencing and assembly of Favolaschia claudopus CIRM-BRFM 2984 isolated from oak limbs.</title>
        <authorList>
            <person name="Navarro D."/>
            <person name="Drula E."/>
            <person name="Chaduli D."/>
            <person name="Cazenave R."/>
            <person name="Ahrendt S."/>
            <person name="Wang J."/>
            <person name="Lipzen A."/>
            <person name="Daum C."/>
            <person name="Barry K."/>
            <person name="Grigoriev I.V."/>
            <person name="Favel A."/>
            <person name="Rosso M.N."/>
            <person name="Martin F."/>
        </authorList>
    </citation>
    <scope>NUCLEOTIDE SEQUENCE [LARGE SCALE GENOMIC DNA]</scope>
    <source>
        <strain evidence="2 3">CIRM-BRFM 2984</strain>
    </source>
</reference>
<dbReference type="Proteomes" id="UP001362999">
    <property type="component" value="Unassembled WGS sequence"/>
</dbReference>
<protein>
    <submittedName>
        <fullName evidence="2">Uncharacterized protein</fullName>
    </submittedName>
</protein>
<gene>
    <name evidence="2" type="ORF">R3P38DRAFT_2778651</name>
</gene>
<name>A0AAW0BHM4_9AGAR</name>
<organism evidence="2 3">
    <name type="scientific">Favolaschia claudopus</name>
    <dbReference type="NCBI Taxonomy" id="2862362"/>
    <lineage>
        <taxon>Eukaryota</taxon>
        <taxon>Fungi</taxon>
        <taxon>Dikarya</taxon>
        <taxon>Basidiomycota</taxon>
        <taxon>Agaricomycotina</taxon>
        <taxon>Agaricomycetes</taxon>
        <taxon>Agaricomycetidae</taxon>
        <taxon>Agaricales</taxon>
        <taxon>Marasmiineae</taxon>
        <taxon>Mycenaceae</taxon>
        <taxon>Favolaschia</taxon>
    </lineage>
</organism>
<dbReference type="EMBL" id="JAWWNJ010000033">
    <property type="protein sequence ID" value="KAK7025869.1"/>
    <property type="molecule type" value="Genomic_DNA"/>
</dbReference>
<keyword evidence="3" id="KW-1185">Reference proteome</keyword>
<sequence length="195" mass="20404">MMQQKQRAANHQRTTSLVENAAASSGVRWPAPESPLPEAIAPPPDASDPFGLRATSAGSRMQSQQAAFMQSAQPLKSSFSLPLPRRRRYVPPSTSWESAAILTPCPLSASAKDGNAYSALPSSTTCGADAHVLHPVTNPSDTASPQNGGMPPMLTAQRQQTPALPLPPPMTATASGKSSGGLSAQDLSFFEGLWI</sequence>
<feature type="compositionally biased region" description="Pro residues" evidence="1">
    <location>
        <begin position="32"/>
        <end position="46"/>
    </location>
</feature>
<evidence type="ECO:0000256" key="1">
    <source>
        <dbReference type="SAM" id="MobiDB-lite"/>
    </source>
</evidence>
<accession>A0AAW0BHM4</accession>
<proteinExistence type="predicted"/>
<feature type="region of interest" description="Disordered" evidence="1">
    <location>
        <begin position="132"/>
        <end position="182"/>
    </location>
</feature>
<comment type="caution">
    <text evidence="2">The sequence shown here is derived from an EMBL/GenBank/DDBJ whole genome shotgun (WGS) entry which is preliminary data.</text>
</comment>
<evidence type="ECO:0000313" key="3">
    <source>
        <dbReference type="Proteomes" id="UP001362999"/>
    </source>
</evidence>